<dbReference type="InterPro" id="IPR005794">
    <property type="entry name" value="Fmt"/>
</dbReference>
<dbReference type="SUPFAM" id="SSF53328">
    <property type="entry name" value="Formyltransferase"/>
    <property type="match status" value="1"/>
</dbReference>
<dbReference type="InterPro" id="IPR037022">
    <property type="entry name" value="Formyl_trans_C_sf"/>
</dbReference>
<dbReference type="Gene3D" id="3.10.25.10">
    <property type="entry name" value="Formyl transferase, C-terminal domain"/>
    <property type="match status" value="1"/>
</dbReference>
<dbReference type="Pfam" id="PF02911">
    <property type="entry name" value="Formyl_trans_C"/>
    <property type="match status" value="1"/>
</dbReference>
<dbReference type="Pfam" id="PF00551">
    <property type="entry name" value="Formyl_trans_N"/>
    <property type="match status" value="1"/>
</dbReference>
<evidence type="ECO:0000313" key="11">
    <source>
        <dbReference type="EMBL" id="KIA77035.1"/>
    </source>
</evidence>
<comment type="function">
    <text evidence="1 8">Attaches a formyl group to the free amino group of methionyl-tRNA(fMet). The formyl group appears to play a dual role in the initiator identity of N-formylmethionyl-tRNA by promoting its recognition by IF2 and preventing the misappropriation of this tRNA by the elongation apparatus.</text>
</comment>
<dbReference type="Proteomes" id="UP000031307">
    <property type="component" value="Unassembled WGS sequence"/>
</dbReference>
<comment type="caution">
    <text evidence="11">The sequence shown here is derived from an EMBL/GenBank/DDBJ whole genome shotgun (WGS) entry which is preliminary data.</text>
</comment>
<keyword evidence="6 8" id="KW-0648">Protein biosynthesis</keyword>
<comment type="similarity">
    <text evidence="2 8">Belongs to the Fmt family.</text>
</comment>
<dbReference type="InterPro" id="IPR002376">
    <property type="entry name" value="Formyl_transf_N"/>
</dbReference>
<dbReference type="NCBIfam" id="TIGR00460">
    <property type="entry name" value="fmt"/>
    <property type="match status" value="1"/>
</dbReference>
<evidence type="ECO:0000256" key="6">
    <source>
        <dbReference type="ARBA" id="ARBA00022917"/>
    </source>
</evidence>
<evidence type="ECO:0000256" key="8">
    <source>
        <dbReference type="HAMAP-Rule" id="MF_00182"/>
    </source>
</evidence>
<dbReference type="AlphaFoldDB" id="A0A0C1C7J2"/>
<evidence type="ECO:0000256" key="3">
    <source>
        <dbReference type="ARBA" id="ARBA00012261"/>
    </source>
</evidence>
<dbReference type="HAMAP" id="MF_00182">
    <property type="entry name" value="Formyl_trans"/>
    <property type="match status" value="1"/>
</dbReference>
<evidence type="ECO:0000256" key="2">
    <source>
        <dbReference type="ARBA" id="ARBA00010699"/>
    </source>
</evidence>
<name>A0A0C1C7J2_9BACT</name>
<dbReference type="CDD" id="cd08704">
    <property type="entry name" value="Met_tRNA_FMT_C"/>
    <property type="match status" value="1"/>
</dbReference>
<feature type="domain" description="Formyl transferase N-terminal" evidence="9">
    <location>
        <begin position="4"/>
        <end position="185"/>
    </location>
</feature>
<protein>
    <recommendedName>
        <fullName evidence="4 8">Methionyl-tRNA formyltransferase</fullName>
        <ecNumber evidence="3 8">2.1.2.9</ecNumber>
    </recommendedName>
</protein>
<dbReference type="InterPro" id="IPR041711">
    <property type="entry name" value="Met-tRNA-FMT_N"/>
</dbReference>
<evidence type="ECO:0000256" key="5">
    <source>
        <dbReference type="ARBA" id="ARBA00022679"/>
    </source>
</evidence>
<dbReference type="InterPro" id="IPR005793">
    <property type="entry name" value="Formyl_trans_C"/>
</dbReference>
<evidence type="ECO:0000313" key="12">
    <source>
        <dbReference type="Proteomes" id="UP000031307"/>
    </source>
</evidence>
<evidence type="ECO:0000259" key="10">
    <source>
        <dbReference type="Pfam" id="PF02911"/>
    </source>
</evidence>
<dbReference type="EMBL" id="JSAM01000092">
    <property type="protein sequence ID" value="KIA77035.1"/>
    <property type="molecule type" value="Genomic_DNA"/>
</dbReference>
<dbReference type="InterPro" id="IPR011034">
    <property type="entry name" value="Formyl_transferase-like_C_sf"/>
</dbReference>
<evidence type="ECO:0000259" key="9">
    <source>
        <dbReference type="Pfam" id="PF00551"/>
    </source>
</evidence>
<dbReference type="PATRIC" id="fig|83552.4.peg.1812"/>
<evidence type="ECO:0000256" key="4">
    <source>
        <dbReference type="ARBA" id="ARBA00016014"/>
    </source>
</evidence>
<feature type="domain" description="Formyl transferase C-terminal" evidence="10">
    <location>
        <begin position="208"/>
        <end position="308"/>
    </location>
</feature>
<dbReference type="Gene3D" id="3.40.50.170">
    <property type="entry name" value="Formyl transferase, N-terminal domain"/>
    <property type="match status" value="1"/>
</dbReference>
<dbReference type="GO" id="GO:0005829">
    <property type="term" value="C:cytosol"/>
    <property type="evidence" value="ECO:0007669"/>
    <property type="project" value="TreeGrafter"/>
</dbReference>
<dbReference type="InterPro" id="IPR044135">
    <property type="entry name" value="Met-tRNA-FMT_C"/>
</dbReference>
<sequence>MPVMKVVFFGTPQFAANVLSDLLNSHIDVVAVITKPDRAQGRSKQLVPTPVKQVALMQATPIPCFQPELVSAPEFADTLAAFKPDLFVVVAYGEIIKQHLLDMPKMGCINLHASLLPKYRGAAPIQRAIMNGESEIGVTIMHMVKKMDAGDMIKKASIVVDENQSFPEIEQALCRIGSHALLEVLREIEAGASMRQPQNHDEVTYAPKIELEDCYIDWNRSASDLHHLVRAVTPEPGAWCYVEVKQQKKRLRILKSQMMTSGSGQPGEILGYGKEGLIVACGEGSLRIVTLQLEGKNAMSAEDLMRGIPRQMFSFVMGA</sequence>
<evidence type="ECO:0000256" key="7">
    <source>
        <dbReference type="ARBA" id="ARBA00048558"/>
    </source>
</evidence>
<dbReference type="EC" id="2.1.2.9" evidence="3 8"/>
<feature type="binding site" evidence="8">
    <location>
        <begin position="114"/>
        <end position="117"/>
    </location>
    <ligand>
        <name>(6S)-5,6,7,8-tetrahydrofolate</name>
        <dbReference type="ChEBI" id="CHEBI:57453"/>
    </ligand>
</feature>
<organism evidence="11 12">
    <name type="scientific">Parachlamydia acanthamoebae</name>
    <dbReference type="NCBI Taxonomy" id="83552"/>
    <lineage>
        <taxon>Bacteria</taxon>
        <taxon>Pseudomonadati</taxon>
        <taxon>Chlamydiota</taxon>
        <taxon>Chlamydiia</taxon>
        <taxon>Parachlamydiales</taxon>
        <taxon>Parachlamydiaceae</taxon>
        <taxon>Parachlamydia</taxon>
    </lineage>
</organism>
<dbReference type="PANTHER" id="PTHR11138">
    <property type="entry name" value="METHIONYL-TRNA FORMYLTRANSFERASE"/>
    <property type="match status" value="1"/>
</dbReference>
<proteinExistence type="inferred from homology"/>
<dbReference type="SUPFAM" id="SSF50486">
    <property type="entry name" value="FMT C-terminal domain-like"/>
    <property type="match status" value="1"/>
</dbReference>
<dbReference type="GO" id="GO:0004479">
    <property type="term" value="F:methionyl-tRNA formyltransferase activity"/>
    <property type="evidence" value="ECO:0007669"/>
    <property type="project" value="UniProtKB-UniRule"/>
</dbReference>
<comment type="catalytic activity">
    <reaction evidence="7 8">
        <text>L-methionyl-tRNA(fMet) + (6R)-10-formyltetrahydrofolate = N-formyl-L-methionyl-tRNA(fMet) + (6S)-5,6,7,8-tetrahydrofolate + H(+)</text>
        <dbReference type="Rhea" id="RHEA:24380"/>
        <dbReference type="Rhea" id="RHEA-COMP:9952"/>
        <dbReference type="Rhea" id="RHEA-COMP:9953"/>
        <dbReference type="ChEBI" id="CHEBI:15378"/>
        <dbReference type="ChEBI" id="CHEBI:57453"/>
        <dbReference type="ChEBI" id="CHEBI:78530"/>
        <dbReference type="ChEBI" id="CHEBI:78844"/>
        <dbReference type="ChEBI" id="CHEBI:195366"/>
        <dbReference type="EC" id="2.1.2.9"/>
    </reaction>
</comment>
<evidence type="ECO:0000256" key="1">
    <source>
        <dbReference type="ARBA" id="ARBA00002606"/>
    </source>
</evidence>
<gene>
    <name evidence="8 11" type="primary">fmt</name>
    <name evidence="11" type="ORF">DB43_GW00030</name>
</gene>
<dbReference type="InterPro" id="IPR036477">
    <property type="entry name" value="Formyl_transf_N_sf"/>
</dbReference>
<accession>A0A0C1C7J2</accession>
<dbReference type="PANTHER" id="PTHR11138:SF5">
    <property type="entry name" value="METHIONYL-TRNA FORMYLTRANSFERASE, MITOCHONDRIAL"/>
    <property type="match status" value="1"/>
</dbReference>
<keyword evidence="5 8" id="KW-0808">Transferase</keyword>
<reference evidence="11 12" key="1">
    <citation type="journal article" date="2014" name="Mol. Biol. Evol.">
        <title>Massive expansion of Ubiquitination-related gene families within the Chlamydiae.</title>
        <authorList>
            <person name="Domman D."/>
            <person name="Collingro A."/>
            <person name="Lagkouvardos I."/>
            <person name="Gehre L."/>
            <person name="Weinmaier T."/>
            <person name="Rattei T."/>
            <person name="Subtil A."/>
            <person name="Horn M."/>
        </authorList>
    </citation>
    <scope>NUCLEOTIDE SEQUENCE [LARGE SCALE GENOMIC DNA]</scope>
    <source>
        <strain evidence="11 12">OEW1</strain>
    </source>
</reference>
<dbReference type="CDD" id="cd08646">
    <property type="entry name" value="FMT_core_Met-tRNA-FMT_N"/>
    <property type="match status" value="1"/>
</dbReference>